<keyword evidence="8 14" id="KW-0227">DNA damage</keyword>
<dbReference type="SUPFAM" id="SSF55811">
    <property type="entry name" value="Nudix"/>
    <property type="match status" value="1"/>
</dbReference>
<reference evidence="16 17" key="1">
    <citation type="submission" date="2017-09" db="EMBL/GenBank/DDBJ databases">
        <title>Complete genome sequence of Oxytococcus suis strain ZY16052.</title>
        <authorList>
            <person name="Li F."/>
        </authorList>
    </citation>
    <scope>NUCLEOTIDE SEQUENCE [LARGE SCALE GENOMIC DNA]</scope>
    <source>
        <strain evidence="16 17">ZY16052</strain>
    </source>
</reference>
<dbReference type="InterPro" id="IPR029119">
    <property type="entry name" value="MutY_C"/>
</dbReference>
<sequence>MKRVKIIEEFPIPWSEATIQAFRETLLAWYDQEKRDLPWRQTKDPYKIWVSEIMLQQTQVNTVIPYYERFIEALPNIQALAEAEEETLLNLWQGLGYYSRVRNMQTAAQQVMGEYGGQLPKTAEALRTLKGIGPYTAGAIASIAFGEPEPAVDGNLMRIVTRLFEIGEDIGKASTKRQITAYLYQMIDPKRPGDFNQALMDLGATIMTPANLTPELSPLKAFDQSYQHGTAELYPVKKSKVTVTEHSFLAYILMNPNGEVLFRKHGEGELLTGLWHFPLIEQTLVMDEATEQEMLEPLTDWLTGTDLAFSKEQFHLSLPQAYRYDREQLLRHLPLVKHQFSHRLWYVQLVPVQVNQSSNSLSGQLEWLTLEELKTYPMSTLQTKLLQRWLPDLGV</sequence>
<dbReference type="Gene3D" id="1.10.1670.10">
    <property type="entry name" value="Helix-hairpin-Helix base-excision DNA repair enzymes (C-terminal)"/>
    <property type="match status" value="1"/>
</dbReference>
<dbReference type="CDD" id="cd00056">
    <property type="entry name" value="ENDO3c"/>
    <property type="match status" value="1"/>
</dbReference>
<dbReference type="EMBL" id="CP023434">
    <property type="protein sequence ID" value="AXY24842.1"/>
    <property type="molecule type" value="Genomic_DNA"/>
</dbReference>
<dbReference type="NCBIfam" id="TIGR01084">
    <property type="entry name" value="mutY"/>
    <property type="match status" value="1"/>
</dbReference>
<dbReference type="Pfam" id="PF00633">
    <property type="entry name" value="HHH"/>
    <property type="match status" value="1"/>
</dbReference>
<accession>A0A347WID5</accession>
<evidence type="ECO:0000256" key="8">
    <source>
        <dbReference type="ARBA" id="ARBA00022763"/>
    </source>
</evidence>
<proteinExistence type="inferred from homology"/>
<dbReference type="PANTHER" id="PTHR42944">
    <property type="entry name" value="ADENINE DNA GLYCOSYLASE"/>
    <property type="match status" value="1"/>
</dbReference>
<evidence type="ECO:0000256" key="2">
    <source>
        <dbReference type="ARBA" id="ARBA00002933"/>
    </source>
</evidence>
<evidence type="ECO:0000256" key="11">
    <source>
        <dbReference type="ARBA" id="ARBA00023014"/>
    </source>
</evidence>
<comment type="function">
    <text evidence="2">Adenine glycosylase active on G-A mispairs. MutY also corrects error-prone DNA synthesis past GO lesions which are due to the oxidatively damaged form of guanine: 7,8-dihydro-8-oxoguanine (8-oxo-dGTP).</text>
</comment>
<dbReference type="GO" id="GO:0000701">
    <property type="term" value="F:purine-specific mismatch base pair DNA N-glycosylase activity"/>
    <property type="evidence" value="ECO:0007669"/>
    <property type="project" value="UniProtKB-EC"/>
</dbReference>
<evidence type="ECO:0000256" key="14">
    <source>
        <dbReference type="RuleBase" id="RU365096"/>
    </source>
</evidence>
<dbReference type="GO" id="GO:0046872">
    <property type="term" value="F:metal ion binding"/>
    <property type="evidence" value="ECO:0007669"/>
    <property type="project" value="UniProtKB-UniRule"/>
</dbReference>
<evidence type="ECO:0000256" key="12">
    <source>
        <dbReference type="ARBA" id="ARBA00023204"/>
    </source>
</evidence>
<dbReference type="Pfam" id="PF00730">
    <property type="entry name" value="HhH-GPD"/>
    <property type="match status" value="1"/>
</dbReference>
<dbReference type="InterPro" id="IPR015797">
    <property type="entry name" value="NUDIX_hydrolase-like_dom_sf"/>
</dbReference>
<dbReference type="InterPro" id="IPR044298">
    <property type="entry name" value="MIG/MutY"/>
</dbReference>
<organism evidence="16 17">
    <name type="scientific">Suicoccus acidiformans</name>
    <dbReference type="NCBI Taxonomy" id="2036206"/>
    <lineage>
        <taxon>Bacteria</taxon>
        <taxon>Bacillati</taxon>
        <taxon>Bacillota</taxon>
        <taxon>Bacilli</taxon>
        <taxon>Lactobacillales</taxon>
        <taxon>Aerococcaceae</taxon>
        <taxon>Suicoccus</taxon>
    </lineage>
</organism>
<dbReference type="AlphaFoldDB" id="A0A347WID5"/>
<evidence type="ECO:0000256" key="9">
    <source>
        <dbReference type="ARBA" id="ARBA00022801"/>
    </source>
</evidence>
<gene>
    <name evidence="16" type="primary">mutY</name>
    <name evidence="16" type="ORF">CL176_01745</name>
</gene>
<dbReference type="GO" id="GO:0006284">
    <property type="term" value="P:base-excision repair"/>
    <property type="evidence" value="ECO:0007669"/>
    <property type="project" value="UniProtKB-UniRule"/>
</dbReference>
<comment type="similarity">
    <text evidence="3 14">Belongs to the Nth/MutY family.</text>
</comment>
<comment type="cofactor">
    <cofactor evidence="14">
        <name>[4Fe-4S] cluster</name>
        <dbReference type="ChEBI" id="CHEBI:49883"/>
    </cofactor>
    <text evidence="14">Binds 1 [4Fe-4S] cluster.</text>
</comment>
<keyword evidence="7" id="KW-0479">Metal-binding</keyword>
<dbReference type="Pfam" id="PF14815">
    <property type="entry name" value="NUDIX_4"/>
    <property type="match status" value="1"/>
</dbReference>
<evidence type="ECO:0000313" key="16">
    <source>
        <dbReference type="EMBL" id="AXY24842.1"/>
    </source>
</evidence>
<dbReference type="GO" id="GO:0051539">
    <property type="term" value="F:4 iron, 4 sulfur cluster binding"/>
    <property type="evidence" value="ECO:0007669"/>
    <property type="project" value="UniProtKB-UniRule"/>
</dbReference>
<dbReference type="OrthoDB" id="9802365at2"/>
<evidence type="ECO:0000256" key="3">
    <source>
        <dbReference type="ARBA" id="ARBA00008343"/>
    </source>
</evidence>
<comment type="catalytic activity">
    <reaction evidence="1 14">
        <text>Hydrolyzes free adenine bases from 7,8-dihydro-8-oxoguanine:adenine mismatched double-stranded DNA, leaving an apurinic site.</text>
        <dbReference type="EC" id="3.2.2.31"/>
    </reaction>
</comment>
<dbReference type="RefSeq" id="WP_118989766.1">
    <property type="nucleotide sequence ID" value="NZ_CP023434.1"/>
</dbReference>
<dbReference type="KEGG" id="abae:CL176_01745"/>
<feature type="domain" description="HhH-GPD" evidence="15">
    <location>
        <begin position="54"/>
        <end position="205"/>
    </location>
</feature>
<evidence type="ECO:0000259" key="15">
    <source>
        <dbReference type="SMART" id="SM00478"/>
    </source>
</evidence>
<evidence type="ECO:0000256" key="10">
    <source>
        <dbReference type="ARBA" id="ARBA00023004"/>
    </source>
</evidence>
<keyword evidence="9" id="KW-0378">Hydrolase</keyword>
<dbReference type="GO" id="GO:0035485">
    <property type="term" value="F:adenine/guanine mispair binding"/>
    <property type="evidence" value="ECO:0007669"/>
    <property type="project" value="TreeGrafter"/>
</dbReference>
<protein>
    <recommendedName>
        <fullName evidence="5 14">Adenine DNA glycosylase</fullName>
        <ecNumber evidence="4 14">3.2.2.31</ecNumber>
    </recommendedName>
</protein>
<keyword evidence="11" id="KW-0411">Iron-sulfur</keyword>
<keyword evidence="10 14" id="KW-0408">Iron</keyword>
<evidence type="ECO:0000256" key="7">
    <source>
        <dbReference type="ARBA" id="ARBA00022723"/>
    </source>
</evidence>
<dbReference type="GO" id="GO:0006298">
    <property type="term" value="P:mismatch repair"/>
    <property type="evidence" value="ECO:0007669"/>
    <property type="project" value="TreeGrafter"/>
</dbReference>
<dbReference type="GO" id="GO:0034039">
    <property type="term" value="F:8-oxo-7,8-dihydroguanine DNA N-glycosylase activity"/>
    <property type="evidence" value="ECO:0007669"/>
    <property type="project" value="TreeGrafter"/>
</dbReference>
<dbReference type="FunFam" id="1.10.340.30:FF:000002">
    <property type="entry name" value="Adenine DNA glycosylase"/>
    <property type="match status" value="1"/>
</dbReference>
<dbReference type="GO" id="GO:0032357">
    <property type="term" value="F:oxidized purine DNA binding"/>
    <property type="evidence" value="ECO:0007669"/>
    <property type="project" value="TreeGrafter"/>
</dbReference>
<dbReference type="CDD" id="cd03431">
    <property type="entry name" value="NUDIX_DNA_Glycosylase_C-MutY"/>
    <property type="match status" value="1"/>
</dbReference>
<dbReference type="InterPro" id="IPR003265">
    <property type="entry name" value="HhH-GPD_domain"/>
</dbReference>
<dbReference type="InterPro" id="IPR011257">
    <property type="entry name" value="DNA_glycosylase"/>
</dbReference>
<dbReference type="InterPro" id="IPR000445">
    <property type="entry name" value="HhH_motif"/>
</dbReference>
<keyword evidence="13 14" id="KW-0326">Glycosidase</keyword>
<dbReference type="SMART" id="SM00478">
    <property type="entry name" value="ENDO3c"/>
    <property type="match status" value="1"/>
</dbReference>
<keyword evidence="17" id="KW-1185">Reference proteome</keyword>
<evidence type="ECO:0000256" key="4">
    <source>
        <dbReference type="ARBA" id="ARBA00012045"/>
    </source>
</evidence>
<dbReference type="PANTHER" id="PTHR42944:SF1">
    <property type="entry name" value="ADENINE DNA GLYCOSYLASE"/>
    <property type="match status" value="1"/>
</dbReference>
<dbReference type="Gene3D" id="1.10.340.30">
    <property type="entry name" value="Hypothetical protein, domain 2"/>
    <property type="match status" value="1"/>
</dbReference>
<evidence type="ECO:0000256" key="1">
    <source>
        <dbReference type="ARBA" id="ARBA00000843"/>
    </source>
</evidence>
<evidence type="ECO:0000256" key="5">
    <source>
        <dbReference type="ARBA" id="ARBA00022023"/>
    </source>
</evidence>
<dbReference type="Gene3D" id="3.90.79.10">
    <property type="entry name" value="Nucleoside Triphosphate Pyrophosphohydrolase"/>
    <property type="match status" value="1"/>
</dbReference>
<dbReference type="InterPro" id="IPR005760">
    <property type="entry name" value="A/G_AdeGlyc_MutY"/>
</dbReference>
<keyword evidence="12" id="KW-0234">DNA repair</keyword>
<evidence type="ECO:0000256" key="13">
    <source>
        <dbReference type="ARBA" id="ARBA00023295"/>
    </source>
</evidence>
<dbReference type="InterPro" id="IPR023170">
    <property type="entry name" value="HhH_base_excis_C"/>
</dbReference>
<dbReference type="Proteomes" id="UP000263232">
    <property type="component" value="Chromosome"/>
</dbReference>
<keyword evidence="6" id="KW-0004">4Fe-4S</keyword>
<dbReference type="EC" id="3.2.2.31" evidence="4 14"/>
<evidence type="ECO:0000256" key="6">
    <source>
        <dbReference type="ARBA" id="ARBA00022485"/>
    </source>
</evidence>
<evidence type="ECO:0000313" key="17">
    <source>
        <dbReference type="Proteomes" id="UP000263232"/>
    </source>
</evidence>
<name>A0A347WID5_9LACT</name>
<dbReference type="SUPFAM" id="SSF48150">
    <property type="entry name" value="DNA-glycosylase"/>
    <property type="match status" value="1"/>
</dbReference>